<dbReference type="InterPro" id="IPR003663">
    <property type="entry name" value="Sugar/inositol_transpt"/>
</dbReference>
<keyword evidence="4" id="KW-0597">Phosphoprotein</keyword>
<keyword evidence="14" id="KW-1185">Reference proteome</keyword>
<feature type="transmembrane region" description="Helical" evidence="11">
    <location>
        <begin position="703"/>
        <end position="724"/>
    </location>
</feature>
<reference evidence="14" key="1">
    <citation type="journal article" date="2017" name="Nat. Commun.">
        <title>The asparagus genome sheds light on the origin and evolution of a young Y chromosome.</title>
        <authorList>
            <person name="Harkess A."/>
            <person name="Zhou J."/>
            <person name="Xu C."/>
            <person name="Bowers J.E."/>
            <person name="Van der Hulst R."/>
            <person name="Ayyampalayam S."/>
            <person name="Mercati F."/>
            <person name="Riccardi P."/>
            <person name="McKain M.R."/>
            <person name="Kakrana A."/>
            <person name="Tang H."/>
            <person name="Ray J."/>
            <person name="Groenendijk J."/>
            <person name="Arikit S."/>
            <person name="Mathioni S.M."/>
            <person name="Nakano M."/>
            <person name="Shan H."/>
            <person name="Telgmann-Rauber A."/>
            <person name="Kanno A."/>
            <person name="Yue Z."/>
            <person name="Chen H."/>
            <person name="Li W."/>
            <person name="Chen Y."/>
            <person name="Xu X."/>
            <person name="Zhang Y."/>
            <person name="Luo S."/>
            <person name="Chen H."/>
            <person name="Gao J."/>
            <person name="Mao Z."/>
            <person name="Pires J.C."/>
            <person name="Luo M."/>
            <person name="Kudrna D."/>
            <person name="Wing R.A."/>
            <person name="Meyers B.C."/>
            <person name="Yi K."/>
            <person name="Kong H."/>
            <person name="Lavrijsen P."/>
            <person name="Sunseri F."/>
            <person name="Falavigna A."/>
            <person name="Ye Y."/>
            <person name="Leebens-Mack J.H."/>
            <person name="Chen G."/>
        </authorList>
    </citation>
    <scope>NUCLEOTIDE SEQUENCE [LARGE SCALE GENOMIC DNA]</scope>
    <source>
        <strain evidence="14">cv. DH0086</strain>
    </source>
</reference>
<dbReference type="PANTHER" id="PTHR48020:SF35">
    <property type="entry name" value="SUGAR TRANSPORTER"/>
    <property type="match status" value="1"/>
</dbReference>
<feature type="transmembrane region" description="Helical" evidence="11">
    <location>
        <begin position="164"/>
        <end position="185"/>
    </location>
</feature>
<comment type="catalytic activity">
    <reaction evidence="8">
        <text>D-glucose(out) + H(+)(in) = D-glucose(in) + H(+)(out)</text>
        <dbReference type="Rhea" id="RHEA:73203"/>
        <dbReference type="ChEBI" id="CHEBI:4167"/>
        <dbReference type="ChEBI" id="CHEBI:15378"/>
    </reaction>
    <physiologicalReaction direction="left-to-right" evidence="8">
        <dbReference type="Rhea" id="RHEA:73204"/>
    </physiologicalReaction>
</comment>
<protein>
    <recommendedName>
        <fullName evidence="12">Major facilitator superfamily (MFS) profile domain-containing protein</fullName>
    </recommendedName>
</protein>
<organism evidence="13 14">
    <name type="scientific">Asparagus officinalis</name>
    <name type="common">Garden asparagus</name>
    <dbReference type="NCBI Taxonomy" id="4686"/>
    <lineage>
        <taxon>Eukaryota</taxon>
        <taxon>Viridiplantae</taxon>
        <taxon>Streptophyta</taxon>
        <taxon>Embryophyta</taxon>
        <taxon>Tracheophyta</taxon>
        <taxon>Spermatophyta</taxon>
        <taxon>Magnoliopsida</taxon>
        <taxon>Liliopsida</taxon>
        <taxon>Asparagales</taxon>
        <taxon>Asparagaceae</taxon>
        <taxon>Asparagoideae</taxon>
        <taxon>Asparagus</taxon>
    </lineage>
</organism>
<dbReference type="EMBL" id="CM007381">
    <property type="protein sequence ID" value="ONK79811.1"/>
    <property type="molecule type" value="Genomic_DNA"/>
</dbReference>
<evidence type="ECO:0000313" key="14">
    <source>
        <dbReference type="Proteomes" id="UP000243459"/>
    </source>
</evidence>
<feature type="transmembrane region" description="Helical" evidence="11">
    <location>
        <begin position="107"/>
        <end position="127"/>
    </location>
</feature>
<evidence type="ECO:0000256" key="8">
    <source>
        <dbReference type="ARBA" id="ARBA00050663"/>
    </source>
</evidence>
<evidence type="ECO:0000256" key="10">
    <source>
        <dbReference type="SAM" id="MobiDB-lite"/>
    </source>
</evidence>
<dbReference type="InterPro" id="IPR050814">
    <property type="entry name" value="Myo-inositol_Transporter"/>
</dbReference>
<dbReference type="PROSITE" id="PS00217">
    <property type="entry name" value="SUGAR_TRANSPORT_2"/>
    <property type="match status" value="1"/>
</dbReference>
<feature type="transmembrane region" description="Helical" evidence="11">
    <location>
        <begin position="744"/>
        <end position="764"/>
    </location>
</feature>
<keyword evidence="5 11" id="KW-0812">Transmembrane</keyword>
<keyword evidence="6 11" id="KW-1133">Transmembrane helix</keyword>
<evidence type="ECO:0000256" key="5">
    <source>
        <dbReference type="ARBA" id="ARBA00022692"/>
    </source>
</evidence>
<feature type="transmembrane region" description="Helical" evidence="11">
    <location>
        <begin position="12"/>
        <end position="34"/>
    </location>
</feature>
<dbReference type="InterPro" id="IPR020846">
    <property type="entry name" value="MFS_dom"/>
</dbReference>
<dbReference type="FunFam" id="1.20.1250.20:FF:000108">
    <property type="entry name" value="Monosaccharide-sensing protein 2"/>
    <property type="match status" value="1"/>
</dbReference>
<dbReference type="GO" id="GO:0009705">
    <property type="term" value="C:plant-type vacuole membrane"/>
    <property type="evidence" value="ECO:0007669"/>
    <property type="project" value="UniProtKB-ARBA"/>
</dbReference>
<dbReference type="Proteomes" id="UP000243459">
    <property type="component" value="Chromosome 1"/>
</dbReference>
<comment type="similarity">
    <text evidence="2">Belongs to the major facilitator superfamily. Sugar transporter (TC 2.A.1.1) family.</text>
</comment>
<dbReference type="PROSITE" id="PS00216">
    <property type="entry name" value="SUGAR_TRANSPORT_1"/>
    <property type="match status" value="1"/>
</dbReference>
<dbReference type="Pfam" id="PF00083">
    <property type="entry name" value="Sugar_tr"/>
    <property type="match status" value="2"/>
</dbReference>
<dbReference type="InterPro" id="IPR005828">
    <property type="entry name" value="MFS_sugar_transport-like"/>
</dbReference>
<dbReference type="OrthoDB" id="6339427at2759"/>
<dbReference type="OMA" id="LTHINAG"/>
<dbReference type="PRINTS" id="PR00171">
    <property type="entry name" value="SUGRTRNSPORT"/>
</dbReference>
<dbReference type="Gene3D" id="1.20.1250.20">
    <property type="entry name" value="MFS general substrate transporter like domains"/>
    <property type="match status" value="2"/>
</dbReference>
<evidence type="ECO:0000256" key="6">
    <source>
        <dbReference type="ARBA" id="ARBA00022989"/>
    </source>
</evidence>
<dbReference type="SUPFAM" id="SSF103473">
    <property type="entry name" value="MFS general substrate transporter"/>
    <property type="match status" value="1"/>
</dbReference>
<name>A0A5P1FSW8_ASPOF</name>
<dbReference type="InterPro" id="IPR036259">
    <property type="entry name" value="MFS_trans_sf"/>
</dbReference>
<evidence type="ECO:0000256" key="2">
    <source>
        <dbReference type="ARBA" id="ARBA00010992"/>
    </source>
</evidence>
<dbReference type="PANTHER" id="PTHR48020">
    <property type="entry name" value="PROTON MYO-INOSITOL COTRANSPORTER"/>
    <property type="match status" value="1"/>
</dbReference>
<proteinExistence type="inferred from homology"/>
<accession>A0A5P1FSW8</accession>
<evidence type="ECO:0000256" key="4">
    <source>
        <dbReference type="ARBA" id="ARBA00022553"/>
    </source>
</evidence>
<gene>
    <name evidence="13" type="ORF">A4U43_C01F10310</name>
</gene>
<dbReference type="PROSITE" id="PS50850">
    <property type="entry name" value="MFS"/>
    <property type="match status" value="1"/>
</dbReference>
<dbReference type="FunFam" id="1.20.1250.20:FF:000103">
    <property type="entry name" value="monosaccharide-sensing protein 2"/>
    <property type="match status" value="1"/>
</dbReference>
<evidence type="ECO:0000256" key="7">
    <source>
        <dbReference type="ARBA" id="ARBA00023136"/>
    </source>
</evidence>
<evidence type="ECO:0000256" key="9">
    <source>
        <dbReference type="ARBA" id="ARBA00051074"/>
    </source>
</evidence>
<feature type="transmembrane region" description="Helical" evidence="11">
    <location>
        <begin position="677"/>
        <end position="697"/>
    </location>
</feature>
<evidence type="ECO:0000256" key="3">
    <source>
        <dbReference type="ARBA" id="ARBA00022448"/>
    </source>
</evidence>
<feature type="domain" description="Major facilitator superfamily (MFS) profile" evidence="12">
    <location>
        <begin position="71"/>
        <end position="798"/>
    </location>
</feature>
<comment type="subcellular location">
    <subcellularLocation>
        <location evidence="1">Vacuole membrane</location>
        <topology evidence="1">Multi-pass membrane protein</topology>
    </subcellularLocation>
</comment>
<evidence type="ECO:0000313" key="13">
    <source>
        <dbReference type="EMBL" id="ONK79811.1"/>
    </source>
</evidence>
<feature type="transmembrane region" description="Helical" evidence="11">
    <location>
        <begin position="646"/>
        <end position="665"/>
    </location>
</feature>
<sequence>MKPLAQYFSPICSLLFFSFFSLLFDFCRLLYFLLPTLLAPRFSQSQRFAVLPQSQSSLLQLRREKMGAVLIAIAAAIGNLLQGWDNATIAGAVLYIKREFNLDSEPLIEGLIIAMSLIGATLITIVSGGISDSIGRRPMLILSSVLYFVSGVVMLWAPNVTVLLVARLIDGFGIGICVTLVPLYISETAPSDIRGLLNTLPQFTGSSGMFISYCMVFGMSLMAKPNWRLMLGVLSVPSLLYFALTVLYLPESPRWLVSKGRMLEAKHVLQRLRGREDVSGELALLVEGLAVGGDISIEEYIIGPADELIDEDPAAEKEKIMLHGPEAGQSWVARPVKGESVLRSSLGSVFRQGSLANSKIPLMDPVVILFGSVHEKTPELGGSMRSTLFPNFGSMFSVVGQQPRTEQWDEEIGQREGEGEGEGEVEVEVEGEDYPSDAERSDMDENLQTPLLSRQTTSMEGKDIVPHQASHGTTLSMRQSSLLQTGDAVSSMGIGGGWQLAWKWAEREGADGLKEGGFKRIYLRPEGVPGSQKASIVSLPGGDFQGPEVVQAAALVSQPVLFSKELMDQHPVGPAMVHPAEAISKGPRLGELFNAGVKHALLVGVGIQILQQFAGINGVLYYTPQILEQAGVDVLLSNIGISADSASILTSALTTLLMLPAIGVAMRLMDISGRRSLLLATIPVLIITLIVLVIANLVNLGTVAHAVLSTISIIIYFCFFVMGFGPIPNIFCAEIFPTRVRGNCIAICAFSSWVGDIIVTYTLPLMLSSIGLAGVFGIYAAVCVISLVFVFLKVPETKGMPLEVITEFFAIGAKQAASN</sequence>
<feature type="transmembrane region" description="Helical" evidence="11">
    <location>
        <begin position="139"/>
        <end position="157"/>
    </location>
</feature>
<feature type="transmembrane region" description="Helical" evidence="11">
    <location>
        <begin position="205"/>
        <end position="222"/>
    </location>
</feature>
<dbReference type="GO" id="GO:0022857">
    <property type="term" value="F:transmembrane transporter activity"/>
    <property type="evidence" value="ECO:0007669"/>
    <property type="project" value="InterPro"/>
</dbReference>
<keyword evidence="7 11" id="KW-0472">Membrane</keyword>
<dbReference type="Gramene" id="ONK79811">
    <property type="protein sequence ID" value="ONK79811"/>
    <property type="gene ID" value="A4U43_C01F10310"/>
</dbReference>
<comment type="catalytic activity">
    <reaction evidence="9">
        <text>sucrose(out) + H(+)(in) = sucrose(in) + H(+)(out)</text>
        <dbReference type="Rhea" id="RHEA:73211"/>
        <dbReference type="ChEBI" id="CHEBI:15378"/>
        <dbReference type="ChEBI" id="CHEBI:17992"/>
    </reaction>
    <physiologicalReaction direction="left-to-right" evidence="9">
        <dbReference type="Rhea" id="RHEA:73212"/>
    </physiologicalReaction>
</comment>
<keyword evidence="3" id="KW-0813">Transport</keyword>
<evidence type="ECO:0000256" key="1">
    <source>
        <dbReference type="ARBA" id="ARBA00004128"/>
    </source>
</evidence>
<dbReference type="AlphaFoldDB" id="A0A5P1FSW8"/>
<feature type="transmembrane region" description="Helical" evidence="11">
    <location>
        <begin position="770"/>
        <end position="792"/>
    </location>
</feature>
<dbReference type="InterPro" id="IPR005829">
    <property type="entry name" value="Sugar_transporter_CS"/>
</dbReference>
<evidence type="ECO:0000256" key="11">
    <source>
        <dbReference type="SAM" id="Phobius"/>
    </source>
</evidence>
<feature type="transmembrane region" description="Helical" evidence="11">
    <location>
        <begin position="229"/>
        <end position="249"/>
    </location>
</feature>
<feature type="compositionally biased region" description="Acidic residues" evidence="10">
    <location>
        <begin position="419"/>
        <end position="436"/>
    </location>
</feature>
<feature type="region of interest" description="Disordered" evidence="10">
    <location>
        <begin position="402"/>
        <end position="443"/>
    </location>
</feature>
<evidence type="ECO:0000259" key="12">
    <source>
        <dbReference type="PROSITE" id="PS50850"/>
    </source>
</evidence>